<dbReference type="PANTHER" id="PTHR31616:SF0">
    <property type="entry name" value="GLUCAN 1,4-ALPHA-GLUCOSIDASE"/>
    <property type="match status" value="1"/>
</dbReference>
<feature type="domain" description="GH15-like" evidence="2">
    <location>
        <begin position="300"/>
        <end position="361"/>
    </location>
</feature>
<protein>
    <recommendedName>
        <fullName evidence="2">GH15-like domain-containing protein</fullName>
    </recommendedName>
</protein>
<dbReference type="KEGG" id="eiv:EIN_226690"/>
<evidence type="ECO:0000313" key="4">
    <source>
        <dbReference type="Proteomes" id="UP000014680"/>
    </source>
</evidence>
<keyword evidence="1" id="KW-0732">Signal</keyword>
<dbReference type="SUPFAM" id="SSF48208">
    <property type="entry name" value="Six-hairpin glycosidases"/>
    <property type="match status" value="1"/>
</dbReference>
<dbReference type="Proteomes" id="UP000014680">
    <property type="component" value="Unassembled WGS sequence"/>
</dbReference>
<sequence>MLVLLFVGFTIAFRPNPAFGLHNFDDVIVTWCGSRNNNNENRFRASGICQLRSNVNNYAQTLLETDGFSFIVGDTKYSDPVQFEGANTIEYPGEYSHRLETYNDVEIPTVKLTKRYIVIPTKPFTLEKYEITNEGDSDIEVNVMDYITSTQTEQPVKGGIIEGTFSQYFDYSEDALLTNISLIMGMVGANTQTFSDLNGSSPITEFAEGGKFVQVKEAQATQIMSAFQKNVTVKSNSTESVIVYRIVVPSKEIATTGAELVKEIEAKSYDEWKDNLKVFMDLHTANYRVPKFENLDEEKMWYSSVLTMLYSQNPTVGTLVASFHPLYYYKTWTRDAAYSAAILTAMGEYNGAEKFLKWLAKAELRDGGFFATTYSWWDGTYVGFVEPQYDSVGVALYVYYYYTQMTQTTGLIKDETVKQRIRKLEDFLLYRDWKNLIKPDYSIWEESSDGWTSLSVPLQYYGFTQIQGHHGLLAAAMIEEKYYKDTKRAELLRKRAQDLSTSFEKLFWNEEKGYFVQAIWQDNKKQKVIVDTSTATMAFSDIVTDQIKIKKHFDNIRKFNTKLEYGLARYPQDSYFYSSKWNIGGKEAGEASPPWGVVTMFMSWAELLYDEFDNHANVVKERLNWMIKHTGNDYMPCGEAVDGITGDPIMSSMPDVYEHAGVYIMTALQNQQLVPLFNYKKW</sequence>
<dbReference type="InterPro" id="IPR012341">
    <property type="entry name" value="6hp_glycosidase-like_sf"/>
</dbReference>
<proteinExistence type="predicted"/>
<dbReference type="GeneID" id="14887138"/>
<feature type="chain" id="PRO_5001990835" description="GH15-like domain-containing protein" evidence="1">
    <location>
        <begin position="21"/>
        <end position="682"/>
    </location>
</feature>
<dbReference type="GO" id="GO:0004553">
    <property type="term" value="F:hydrolase activity, hydrolyzing O-glycosyl compounds"/>
    <property type="evidence" value="ECO:0007669"/>
    <property type="project" value="UniProtKB-ARBA"/>
</dbReference>
<dbReference type="AlphaFoldDB" id="A0A0A1U2I0"/>
<dbReference type="InterPro" id="IPR008928">
    <property type="entry name" value="6-hairpin_glycosidase_sf"/>
</dbReference>
<dbReference type="EMBL" id="KB206756">
    <property type="protein sequence ID" value="ELP88286.1"/>
    <property type="molecule type" value="Genomic_DNA"/>
</dbReference>
<dbReference type="RefSeq" id="XP_004255057.1">
    <property type="nucleotide sequence ID" value="XM_004255009.1"/>
</dbReference>
<name>A0A0A1U2I0_ENTIV</name>
<feature type="signal peptide" evidence="1">
    <location>
        <begin position="1"/>
        <end position="20"/>
    </location>
</feature>
<dbReference type="Gene3D" id="1.50.10.10">
    <property type="match status" value="1"/>
</dbReference>
<dbReference type="InterPro" id="IPR011613">
    <property type="entry name" value="GH15-like"/>
</dbReference>
<evidence type="ECO:0000259" key="2">
    <source>
        <dbReference type="Pfam" id="PF00723"/>
    </source>
</evidence>
<gene>
    <name evidence="3" type="ORF">EIN_226690</name>
</gene>
<reference evidence="3 4" key="1">
    <citation type="submission" date="2012-10" db="EMBL/GenBank/DDBJ databases">
        <authorList>
            <person name="Zafar N."/>
            <person name="Inman J."/>
            <person name="Hall N."/>
            <person name="Lorenzi H."/>
            <person name="Caler E."/>
        </authorList>
    </citation>
    <scope>NUCLEOTIDE SEQUENCE [LARGE SCALE GENOMIC DNA]</scope>
    <source>
        <strain evidence="3 4">IP1</strain>
    </source>
</reference>
<dbReference type="OrthoDB" id="15235at2759"/>
<dbReference type="VEuPathDB" id="AmoebaDB:EIN_226690"/>
<evidence type="ECO:0000313" key="3">
    <source>
        <dbReference type="EMBL" id="ELP88286.1"/>
    </source>
</evidence>
<dbReference type="PANTHER" id="PTHR31616">
    <property type="entry name" value="TREHALASE"/>
    <property type="match status" value="1"/>
</dbReference>
<dbReference type="GO" id="GO:0005975">
    <property type="term" value="P:carbohydrate metabolic process"/>
    <property type="evidence" value="ECO:0007669"/>
    <property type="project" value="InterPro"/>
</dbReference>
<accession>A0A0A1U2I0</accession>
<organism evidence="3 4">
    <name type="scientific">Entamoeba invadens IP1</name>
    <dbReference type="NCBI Taxonomy" id="370355"/>
    <lineage>
        <taxon>Eukaryota</taxon>
        <taxon>Amoebozoa</taxon>
        <taxon>Evosea</taxon>
        <taxon>Archamoebae</taxon>
        <taxon>Mastigamoebida</taxon>
        <taxon>Entamoebidae</taxon>
        <taxon>Entamoeba</taxon>
    </lineage>
</organism>
<evidence type="ECO:0000256" key="1">
    <source>
        <dbReference type="SAM" id="SignalP"/>
    </source>
</evidence>
<keyword evidence="4" id="KW-1185">Reference proteome</keyword>
<dbReference type="Pfam" id="PF00723">
    <property type="entry name" value="Glyco_hydro_15"/>
    <property type="match status" value="1"/>
</dbReference>
<dbReference type="OMA" id="GANTIEY"/>